<dbReference type="GO" id="GO:0008194">
    <property type="term" value="F:UDP-glycosyltransferase activity"/>
    <property type="evidence" value="ECO:0007669"/>
    <property type="project" value="InterPro"/>
</dbReference>
<evidence type="ECO:0000313" key="6">
    <source>
        <dbReference type="Proteomes" id="UP000182740"/>
    </source>
</evidence>
<dbReference type="STRING" id="546364.SAMN04489730_3995"/>
<dbReference type="InterPro" id="IPR010610">
    <property type="entry name" value="EryCIII-like_C"/>
</dbReference>
<dbReference type="GO" id="GO:0017000">
    <property type="term" value="P:antibiotic biosynthetic process"/>
    <property type="evidence" value="ECO:0007669"/>
    <property type="project" value="UniProtKB-ARBA"/>
</dbReference>
<organism evidence="5 6">
    <name type="scientific">Amycolatopsis australiensis</name>
    <dbReference type="NCBI Taxonomy" id="546364"/>
    <lineage>
        <taxon>Bacteria</taxon>
        <taxon>Bacillati</taxon>
        <taxon>Actinomycetota</taxon>
        <taxon>Actinomycetes</taxon>
        <taxon>Pseudonocardiales</taxon>
        <taxon>Pseudonocardiaceae</taxon>
        <taxon>Amycolatopsis</taxon>
    </lineage>
</organism>
<protein>
    <submittedName>
        <fullName evidence="5">Glycosyltransferase, MGT family</fullName>
    </submittedName>
</protein>
<evidence type="ECO:0000313" key="5">
    <source>
        <dbReference type="EMBL" id="SFW75813.1"/>
    </source>
</evidence>
<dbReference type="InterPro" id="IPR002213">
    <property type="entry name" value="UDP_glucos_trans"/>
</dbReference>
<evidence type="ECO:0000256" key="1">
    <source>
        <dbReference type="ARBA" id="ARBA00009995"/>
    </source>
</evidence>
<proteinExistence type="inferred from homology"/>
<dbReference type="CDD" id="cd03784">
    <property type="entry name" value="GT1_Gtf-like"/>
    <property type="match status" value="1"/>
</dbReference>
<dbReference type="FunFam" id="3.40.50.2000:FF:000072">
    <property type="entry name" value="Glycosyl transferase"/>
    <property type="match status" value="1"/>
</dbReference>
<dbReference type="SUPFAM" id="SSF53756">
    <property type="entry name" value="UDP-Glycosyltransferase/glycogen phosphorylase"/>
    <property type="match status" value="1"/>
</dbReference>
<evidence type="ECO:0000259" key="4">
    <source>
        <dbReference type="Pfam" id="PF06722"/>
    </source>
</evidence>
<feature type="domain" description="Erythromycin biosynthesis protein CIII-like C-terminal" evidence="4">
    <location>
        <begin position="274"/>
        <end position="385"/>
    </location>
</feature>
<dbReference type="AlphaFoldDB" id="A0A1K1RVG4"/>
<dbReference type="OrthoDB" id="6620093at2"/>
<evidence type="ECO:0000256" key="2">
    <source>
        <dbReference type="ARBA" id="ARBA00022679"/>
    </source>
</evidence>
<dbReference type="InterPro" id="IPR050426">
    <property type="entry name" value="Glycosyltransferase_28"/>
</dbReference>
<dbReference type="PANTHER" id="PTHR48050">
    <property type="entry name" value="STEROL 3-BETA-GLUCOSYLTRANSFERASE"/>
    <property type="match status" value="1"/>
</dbReference>
<dbReference type="Pfam" id="PF06722">
    <property type="entry name" value="EryCIII-like_C"/>
    <property type="match status" value="1"/>
</dbReference>
<dbReference type="GO" id="GO:0016758">
    <property type="term" value="F:hexosyltransferase activity"/>
    <property type="evidence" value="ECO:0007669"/>
    <property type="project" value="InterPro"/>
</dbReference>
<dbReference type="Gene3D" id="3.40.50.2000">
    <property type="entry name" value="Glycogen Phosphorylase B"/>
    <property type="match status" value="2"/>
</dbReference>
<dbReference type="Proteomes" id="UP000182740">
    <property type="component" value="Unassembled WGS sequence"/>
</dbReference>
<feature type="region of interest" description="Disordered" evidence="3">
    <location>
        <begin position="135"/>
        <end position="158"/>
    </location>
</feature>
<dbReference type="RefSeq" id="WP_072477695.1">
    <property type="nucleotide sequence ID" value="NZ_FPJG01000006.1"/>
</dbReference>
<dbReference type="EMBL" id="FPJG01000006">
    <property type="protein sequence ID" value="SFW75813.1"/>
    <property type="molecule type" value="Genomic_DNA"/>
</dbReference>
<dbReference type="NCBIfam" id="TIGR01426">
    <property type="entry name" value="MGT"/>
    <property type="match status" value="1"/>
</dbReference>
<comment type="similarity">
    <text evidence="1">Belongs to the UDP-glycosyltransferase family.</text>
</comment>
<keyword evidence="6" id="KW-1185">Reference proteome</keyword>
<dbReference type="InterPro" id="IPR006326">
    <property type="entry name" value="UDPGT_MGT-like"/>
</dbReference>
<evidence type="ECO:0000256" key="3">
    <source>
        <dbReference type="SAM" id="MobiDB-lite"/>
    </source>
</evidence>
<reference evidence="6" key="1">
    <citation type="submission" date="2016-11" db="EMBL/GenBank/DDBJ databases">
        <authorList>
            <person name="Varghese N."/>
            <person name="Submissions S."/>
        </authorList>
    </citation>
    <scope>NUCLEOTIDE SEQUENCE [LARGE SCALE GENOMIC DNA]</scope>
    <source>
        <strain evidence="6">DSM 44671</strain>
    </source>
</reference>
<accession>A0A1K1RVG4</accession>
<sequence length="410" mass="43548">MTQGRHIAFFSFPGVGHINPMLGPVEALAERGHRVTFAVAEQFAHLLRDSSAEVLTYPSAFPAAVTKVDSADDAVTMIIDLMREGFAPLERALERFSGDRPGLIVHDTISANAARVLGRAWAVPLVESCPVFIENDEDEIPGSPQPPDDHPAATGFDTQDPRLARFGEEFGGRVAALLTRYGLDPRLATDSLAAAGDEPRLVYIPQAFHYGSETFGPRYVFVGPTADCAALEGHWTRPGDGRPVVLISLGTSMSKDVGFFTGCVEAFRGTRWHVVLTLGRGADLAALGELPPNVEAHEWMPHPSVLRHAAVLVCQAGMGSVLEALRYEVPVVAVSHSGETLANAHRVAELGLGRHVPVTEATGAVIRETVESLTADEELAPRLAAMAKAIEEAGGAPAAADALEAVLARG</sequence>
<dbReference type="PANTHER" id="PTHR48050:SF13">
    <property type="entry name" value="STEROL 3-BETA-GLUCOSYLTRANSFERASE UGT80A2"/>
    <property type="match status" value="1"/>
</dbReference>
<name>A0A1K1RVG4_9PSEU</name>
<gene>
    <name evidence="5" type="ORF">SAMN04489730_3995</name>
</gene>
<keyword evidence="2 5" id="KW-0808">Transferase</keyword>